<evidence type="ECO:0000313" key="1">
    <source>
        <dbReference type="EMBL" id="MQL96858.1"/>
    </source>
</evidence>
<dbReference type="AlphaFoldDB" id="A0A843VK33"/>
<feature type="non-terminal residue" evidence="1">
    <location>
        <position position="1"/>
    </location>
</feature>
<name>A0A843VK33_COLES</name>
<comment type="caution">
    <text evidence="1">The sequence shown here is derived from an EMBL/GenBank/DDBJ whole genome shotgun (WGS) entry which is preliminary data.</text>
</comment>
<keyword evidence="2" id="KW-1185">Reference proteome</keyword>
<dbReference type="EMBL" id="NMUH01001968">
    <property type="protein sequence ID" value="MQL96858.1"/>
    <property type="molecule type" value="Genomic_DNA"/>
</dbReference>
<organism evidence="1 2">
    <name type="scientific">Colocasia esculenta</name>
    <name type="common">Wild taro</name>
    <name type="synonym">Arum esculentum</name>
    <dbReference type="NCBI Taxonomy" id="4460"/>
    <lineage>
        <taxon>Eukaryota</taxon>
        <taxon>Viridiplantae</taxon>
        <taxon>Streptophyta</taxon>
        <taxon>Embryophyta</taxon>
        <taxon>Tracheophyta</taxon>
        <taxon>Spermatophyta</taxon>
        <taxon>Magnoliopsida</taxon>
        <taxon>Liliopsida</taxon>
        <taxon>Araceae</taxon>
        <taxon>Aroideae</taxon>
        <taxon>Colocasieae</taxon>
        <taxon>Colocasia</taxon>
    </lineage>
</organism>
<sequence length="126" mass="13796">EEEGRAWCRGVVDLAWSEEEVANRCEGPHWGSFFVKGRDYLNSSQSGRIGSSLCFPSSLDSFPCSPPPCVHACMICGRPGIEDPVGLPLCWCRDGSAHVPKVASAVCSTPLVSARVFLLLWLVRDW</sequence>
<dbReference type="Proteomes" id="UP000652761">
    <property type="component" value="Unassembled WGS sequence"/>
</dbReference>
<gene>
    <name evidence="1" type="ORF">Taro_029539</name>
</gene>
<proteinExistence type="predicted"/>
<evidence type="ECO:0000313" key="2">
    <source>
        <dbReference type="Proteomes" id="UP000652761"/>
    </source>
</evidence>
<reference evidence="1" key="1">
    <citation type="submission" date="2017-07" db="EMBL/GenBank/DDBJ databases">
        <title>Taro Niue Genome Assembly and Annotation.</title>
        <authorList>
            <person name="Atibalentja N."/>
            <person name="Keating K."/>
            <person name="Fields C.J."/>
        </authorList>
    </citation>
    <scope>NUCLEOTIDE SEQUENCE</scope>
    <source>
        <strain evidence="1">Niue_2</strain>
        <tissue evidence="1">Leaf</tissue>
    </source>
</reference>
<protein>
    <submittedName>
        <fullName evidence="1">Uncharacterized protein</fullName>
    </submittedName>
</protein>
<feature type="non-terminal residue" evidence="1">
    <location>
        <position position="126"/>
    </location>
</feature>
<accession>A0A843VK33</accession>